<dbReference type="AlphaFoldDB" id="A0A2T5HZE7"/>
<evidence type="ECO:0000259" key="2">
    <source>
        <dbReference type="Pfam" id="PF03872"/>
    </source>
</evidence>
<keyword evidence="1" id="KW-0812">Transmembrane</keyword>
<dbReference type="Proteomes" id="UP000244128">
    <property type="component" value="Unassembled WGS sequence"/>
</dbReference>
<sequence length="185" mass="20786">MKSKVSALMDGELDQQDVSNIIEAIKKDNDLRDEWKAYHVIGDALRQSSRLSMNISASVSQKLKAEPTILSPNNSARNVEKKQTHKVLAFSMAASVIAMVSGWVIMNNLYKPQQVMVAEQSKRDNNLTATPVTVSSPPLIHNYSHPPVEMNDYLFVHREFSPGITMNGQVTNVNNVTEYHERYGR</sequence>
<dbReference type="CDD" id="cd16328">
    <property type="entry name" value="RseA_N"/>
    <property type="match status" value="1"/>
</dbReference>
<proteinExistence type="predicted"/>
<evidence type="ECO:0000313" key="3">
    <source>
        <dbReference type="EMBL" id="PTQ76868.1"/>
    </source>
</evidence>
<dbReference type="Pfam" id="PF03872">
    <property type="entry name" value="RseA_N"/>
    <property type="match status" value="1"/>
</dbReference>
<dbReference type="SUPFAM" id="SSF89069">
    <property type="entry name" value="N-terminal, cytoplasmic domain of anti-sigmaE factor RseA"/>
    <property type="match status" value="1"/>
</dbReference>
<dbReference type="InterPro" id="IPR036147">
    <property type="entry name" value="Anti-sigma_E_RseA_N_sf"/>
</dbReference>
<keyword evidence="1" id="KW-1133">Transmembrane helix</keyword>
<gene>
    <name evidence="3" type="ORF">C8R26_11222</name>
</gene>
<feature type="transmembrane region" description="Helical" evidence="1">
    <location>
        <begin position="87"/>
        <end position="106"/>
    </location>
</feature>
<keyword evidence="1" id="KW-0472">Membrane</keyword>
<dbReference type="PANTHER" id="PTHR38104:SF1">
    <property type="entry name" value="ANTI-SIGMA-E FACTOR RSEA"/>
    <property type="match status" value="1"/>
</dbReference>
<feature type="domain" description="Anti sigma-E protein RseA N-terminal" evidence="2">
    <location>
        <begin position="2"/>
        <end position="76"/>
    </location>
</feature>
<dbReference type="GO" id="GO:0016989">
    <property type="term" value="F:sigma factor antagonist activity"/>
    <property type="evidence" value="ECO:0007669"/>
    <property type="project" value="InterPro"/>
</dbReference>
<evidence type="ECO:0000313" key="4">
    <source>
        <dbReference type="Proteomes" id="UP000244128"/>
    </source>
</evidence>
<dbReference type="Gene3D" id="1.10.10.880">
    <property type="entry name" value="Anti sigma-E protein RseA, N-terminal domain"/>
    <property type="match status" value="1"/>
</dbReference>
<name>A0A2T5HZE7_9PROT</name>
<dbReference type="EMBL" id="QAOI01000012">
    <property type="protein sequence ID" value="PTQ76868.1"/>
    <property type="molecule type" value="Genomic_DNA"/>
</dbReference>
<accession>A0A2T5HZE7</accession>
<dbReference type="InterPro" id="IPR005572">
    <property type="entry name" value="Anti-sigma_E_RseA_N"/>
</dbReference>
<dbReference type="InterPro" id="IPR052383">
    <property type="entry name" value="Anti-sigma-E_RseA-like"/>
</dbReference>
<evidence type="ECO:0000256" key="1">
    <source>
        <dbReference type="SAM" id="Phobius"/>
    </source>
</evidence>
<comment type="caution">
    <text evidence="3">The sequence shown here is derived from an EMBL/GenBank/DDBJ whole genome shotgun (WGS) entry which is preliminary data.</text>
</comment>
<dbReference type="RefSeq" id="WP_107803362.1">
    <property type="nucleotide sequence ID" value="NZ_QAOI01000012.1"/>
</dbReference>
<organism evidence="3 4">
    <name type="scientific">Nitrosomonas oligotropha</name>
    <dbReference type="NCBI Taxonomy" id="42354"/>
    <lineage>
        <taxon>Bacteria</taxon>
        <taxon>Pseudomonadati</taxon>
        <taxon>Pseudomonadota</taxon>
        <taxon>Betaproteobacteria</taxon>
        <taxon>Nitrosomonadales</taxon>
        <taxon>Nitrosomonadaceae</taxon>
        <taxon>Nitrosomonas</taxon>
    </lineage>
</organism>
<protein>
    <submittedName>
        <fullName evidence="3">RseA-like anti sigma(E) protein</fullName>
    </submittedName>
</protein>
<reference evidence="3 4" key="1">
    <citation type="submission" date="2018-04" db="EMBL/GenBank/DDBJ databases">
        <title>Active sludge and wastewater microbial communities from Klosterneuburg, Austria.</title>
        <authorList>
            <person name="Wagner M."/>
        </authorList>
    </citation>
    <scope>NUCLEOTIDE SEQUENCE [LARGE SCALE GENOMIC DNA]</scope>
    <source>
        <strain evidence="3 4">Nm49</strain>
    </source>
</reference>
<dbReference type="PANTHER" id="PTHR38104">
    <property type="match status" value="1"/>
</dbReference>